<name>A0A6J6X4P8_9ZZZZ</name>
<reference evidence="2" key="1">
    <citation type="submission" date="2020-05" db="EMBL/GenBank/DDBJ databases">
        <authorList>
            <person name="Chiriac C."/>
            <person name="Salcher M."/>
            <person name="Ghai R."/>
            <person name="Kavagutti S V."/>
        </authorList>
    </citation>
    <scope>NUCLEOTIDE SEQUENCE</scope>
</reference>
<evidence type="ECO:0000259" key="1">
    <source>
        <dbReference type="Pfam" id="PF09084"/>
    </source>
</evidence>
<dbReference type="InterPro" id="IPR015168">
    <property type="entry name" value="SsuA/THI5"/>
</dbReference>
<protein>
    <submittedName>
        <fullName evidence="2">Unannotated protein</fullName>
    </submittedName>
</protein>
<dbReference type="AlphaFoldDB" id="A0A6J6X4P8"/>
<organism evidence="2">
    <name type="scientific">freshwater metagenome</name>
    <dbReference type="NCBI Taxonomy" id="449393"/>
    <lineage>
        <taxon>unclassified sequences</taxon>
        <taxon>metagenomes</taxon>
        <taxon>ecological metagenomes</taxon>
    </lineage>
</organism>
<dbReference type="Pfam" id="PF09084">
    <property type="entry name" value="NMT1"/>
    <property type="match status" value="1"/>
</dbReference>
<gene>
    <name evidence="2" type="ORF">UFOPK2958_01117</name>
</gene>
<proteinExistence type="predicted"/>
<dbReference type="PANTHER" id="PTHR31528">
    <property type="entry name" value="4-AMINO-5-HYDROXYMETHYL-2-METHYLPYRIMIDINE PHOSPHATE SYNTHASE THI11-RELATED"/>
    <property type="match status" value="1"/>
</dbReference>
<dbReference type="Gene3D" id="3.40.190.10">
    <property type="entry name" value="Periplasmic binding protein-like II"/>
    <property type="match status" value="2"/>
</dbReference>
<dbReference type="InterPro" id="IPR027939">
    <property type="entry name" value="NMT1/THI5"/>
</dbReference>
<dbReference type="PANTHER" id="PTHR31528:SF3">
    <property type="entry name" value="THIAMINE BIOSYNTHESIS PROTEIN HI_0357-RELATED"/>
    <property type="match status" value="1"/>
</dbReference>
<dbReference type="EMBL" id="CAFAAB010000139">
    <property type="protein sequence ID" value="CAB4790158.1"/>
    <property type="molecule type" value="Genomic_DNA"/>
</dbReference>
<dbReference type="GO" id="GO:0009228">
    <property type="term" value="P:thiamine biosynthetic process"/>
    <property type="evidence" value="ECO:0007669"/>
    <property type="project" value="InterPro"/>
</dbReference>
<dbReference type="SUPFAM" id="SSF53850">
    <property type="entry name" value="Periplasmic binding protein-like II"/>
    <property type="match status" value="1"/>
</dbReference>
<accession>A0A6J6X4P8</accession>
<sequence>MKHRLVRFVTAGGLALVATVTAIAPSASASSSLTKVRFAYDFPWPDMELIPVIVAQKEGFFKAHGLKVSIVFPPTTSTTVQMLATKDTEVALLSTSDLVVAVKAKVPVVSIANYSMKNNWGLFAMPGSKLSLATLKGKKVFSWGDTWTTAMLPFVLKKAGLTAKDITVVNGEADTPLLKSGKVDFVTNTTNYAIPGIGGKPVQIVGKAAGVPAVPVWVYATGSSYAKKHGKTVSAFMAAMKDATQWSIDNQGKAVRYFDKAFPDSGYTHAYNVQAWKLTVPLLKNKSGDFFVQTKAQWSTLARAMVDVKQIEKAEKPSAYFTNKFLP</sequence>
<evidence type="ECO:0000313" key="2">
    <source>
        <dbReference type="EMBL" id="CAB4790158.1"/>
    </source>
</evidence>
<feature type="domain" description="SsuA/THI5-like" evidence="1">
    <location>
        <begin position="49"/>
        <end position="253"/>
    </location>
</feature>